<proteinExistence type="predicted"/>
<name>A0A0D2G688_9EURO</name>
<feature type="region of interest" description="Disordered" evidence="1">
    <location>
        <begin position="394"/>
        <end position="413"/>
    </location>
</feature>
<dbReference type="GO" id="GO:0005739">
    <property type="term" value="C:mitochondrion"/>
    <property type="evidence" value="ECO:0007669"/>
    <property type="project" value="TreeGrafter"/>
</dbReference>
<dbReference type="PANTHER" id="PTHR36091">
    <property type="entry name" value="ALTERED INHERITANCE OF MITOCHONDRIA PROTEIN 9, MITOCHONDRIAL"/>
    <property type="match status" value="1"/>
</dbReference>
<feature type="domain" description="Aminoglycoside phosphotransferase" evidence="2">
    <location>
        <begin position="330"/>
        <end position="378"/>
    </location>
</feature>
<dbReference type="Gene3D" id="3.90.1200.10">
    <property type="match status" value="1"/>
</dbReference>
<dbReference type="SUPFAM" id="SSF56112">
    <property type="entry name" value="Protein kinase-like (PK-like)"/>
    <property type="match status" value="1"/>
</dbReference>
<dbReference type="InterPro" id="IPR051035">
    <property type="entry name" value="Mito_inheritance_9"/>
</dbReference>
<evidence type="ECO:0000313" key="3">
    <source>
        <dbReference type="EMBL" id="KIW74260.1"/>
    </source>
</evidence>
<dbReference type="Gene3D" id="3.30.200.20">
    <property type="entry name" value="Phosphorylase Kinase, domain 1"/>
    <property type="match status" value="1"/>
</dbReference>
<dbReference type="STRING" id="1442368.A0A0D2G688"/>
<dbReference type="GeneID" id="25311690"/>
<dbReference type="Pfam" id="PF01636">
    <property type="entry name" value="APH"/>
    <property type="match status" value="1"/>
</dbReference>
<dbReference type="AlphaFoldDB" id="A0A0D2G688"/>
<dbReference type="VEuPathDB" id="FungiDB:Z517_12200"/>
<accession>A0A0D2G688</accession>
<evidence type="ECO:0000256" key="1">
    <source>
        <dbReference type="SAM" id="MobiDB-lite"/>
    </source>
</evidence>
<evidence type="ECO:0000259" key="2">
    <source>
        <dbReference type="Pfam" id="PF01636"/>
    </source>
</evidence>
<dbReference type="OrthoDB" id="2831558at2759"/>
<gene>
    <name evidence="3" type="ORF">Z517_12200</name>
</gene>
<dbReference type="Proteomes" id="UP000053029">
    <property type="component" value="Unassembled WGS sequence"/>
</dbReference>
<dbReference type="InterPro" id="IPR002575">
    <property type="entry name" value="Aminoglycoside_PTrfase"/>
</dbReference>
<dbReference type="InterPro" id="IPR011009">
    <property type="entry name" value="Kinase-like_dom_sf"/>
</dbReference>
<keyword evidence="4" id="KW-1185">Reference proteome</keyword>
<dbReference type="RefSeq" id="XP_013278068.1">
    <property type="nucleotide sequence ID" value="XM_013422614.1"/>
</dbReference>
<organism evidence="3 4">
    <name type="scientific">Fonsecaea pedrosoi CBS 271.37</name>
    <dbReference type="NCBI Taxonomy" id="1442368"/>
    <lineage>
        <taxon>Eukaryota</taxon>
        <taxon>Fungi</taxon>
        <taxon>Dikarya</taxon>
        <taxon>Ascomycota</taxon>
        <taxon>Pezizomycotina</taxon>
        <taxon>Eurotiomycetes</taxon>
        <taxon>Chaetothyriomycetidae</taxon>
        <taxon>Chaetothyriales</taxon>
        <taxon>Herpotrichiellaceae</taxon>
        <taxon>Fonsecaea</taxon>
    </lineage>
</organism>
<sequence length="583" mass="66354">MSWLLKCQVLRRASHSLRRPNALFGSGATNINPCFHSAAKPPGTEAGNTDWNKFDEFFSFTRGRFVVDEASQMKRRYIKFDMNELVKIAAQSVGARYCASVQKCPDGMYNKSFVLTMDDGQEVIAKVPNSNAGVRHYTTASEVATMDFVRNTLQTPVPKVYAWSSRADNAIGAEYIIMEKMPGLQLSQVWNNMKIGDKMQLRLNLALYQAKWLSISFCQFGALYYNEDLDKVRSKGHLYINQKGEKVQDSRFAIGPMTGRDWCDCGRAALQCDRGPWLTSSEYHKSIGLRELMAMLSMKTLPKQTVMVCGPGLYQPSAAKKSAAIESYFNIYDALLPDDPTITAPILWHHDLHEENIFVDGKNPTKILGIIDWQSVDLLPLFDHNLEPAFVQYSGPKPETLEPPELEDTSGMSAEERARATKKYFDRALYVASRRIANKKLPAAYHALEYQRTAAFDLLTIARRLFEFGEAHFQALTVELRETWQELTSMKDSTTARQFPITLDDESLAIIEDDYKKAIHGMEIMNDFKARLGPLWPDKDAVSHDMYHDAKTALREMKDEVIQEFAKSQNDILEFEKLWPFDD</sequence>
<dbReference type="HOGENOM" id="CLU_019189_13_0_1"/>
<dbReference type="EMBL" id="KN846977">
    <property type="protein sequence ID" value="KIW74260.1"/>
    <property type="molecule type" value="Genomic_DNA"/>
</dbReference>
<dbReference type="PANTHER" id="PTHR36091:SF2">
    <property type="entry name" value="AMINOGLYCOSIDE PHOSPHOTRANSFERASE DOMAIN-CONTAINING PROTEIN"/>
    <property type="match status" value="1"/>
</dbReference>
<evidence type="ECO:0000313" key="4">
    <source>
        <dbReference type="Proteomes" id="UP000053029"/>
    </source>
</evidence>
<reference evidence="3 4" key="1">
    <citation type="submission" date="2015-01" db="EMBL/GenBank/DDBJ databases">
        <title>The Genome Sequence of Fonsecaea pedrosoi CBS 271.37.</title>
        <authorList>
            <consortium name="The Broad Institute Genomics Platform"/>
            <person name="Cuomo C."/>
            <person name="de Hoog S."/>
            <person name="Gorbushina A."/>
            <person name="Stielow B."/>
            <person name="Teixiera M."/>
            <person name="Abouelleil A."/>
            <person name="Chapman S.B."/>
            <person name="Priest M."/>
            <person name="Young S.K."/>
            <person name="Wortman J."/>
            <person name="Nusbaum C."/>
            <person name="Birren B."/>
        </authorList>
    </citation>
    <scope>NUCLEOTIDE SEQUENCE [LARGE SCALE GENOMIC DNA]</scope>
    <source>
        <strain evidence="3 4">CBS 271.37</strain>
    </source>
</reference>
<protein>
    <recommendedName>
        <fullName evidence="2">Aminoglycoside phosphotransferase domain-containing protein</fullName>
    </recommendedName>
</protein>